<proteinExistence type="predicted"/>
<dbReference type="AlphaFoldDB" id="A0A7W7R8E7"/>
<dbReference type="EMBL" id="JACHJV010000001">
    <property type="protein sequence ID" value="MBB4927234.1"/>
    <property type="molecule type" value="Genomic_DNA"/>
</dbReference>
<comment type="caution">
    <text evidence="1">The sequence shown here is derived from an EMBL/GenBank/DDBJ whole genome shotgun (WGS) entry which is preliminary data.</text>
</comment>
<evidence type="ECO:0000313" key="2">
    <source>
        <dbReference type="Proteomes" id="UP000540506"/>
    </source>
</evidence>
<organism evidence="1 2">
    <name type="scientific">Kitasatospora kifunensis</name>
    <name type="common">Streptomyces kifunensis</name>
    <dbReference type="NCBI Taxonomy" id="58351"/>
    <lineage>
        <taxon>Bacteria</taxon>
        <taxon>Bacillati</taxon>
        <taxon>Actinomycetota</taxon>
        <taxon>Actinomycetes</taxon>
        <taxon>Kitasatosporales</taxon>
        <taxon>Streptomycetaceae</taxon>
        <taxon>Kitasatospora</taxon>
    </lineage>
</organism>
<reference evidence="1 2" key="1">
    <citation type="submission" date="2020-08" db="EMBL/GenBank/DDBJ databases">
        <title>Sequencing the genomes of 1000 actinobacteria strains.</title>
        <authorList>
            <person name="Klenk H.-P."/>
        </authorList>
    </citation>
    <scope>NUCLEOTIDE SEQUENCE [LARGE SCALE GENOMIC DNA]</scope>
    <source>
        <strain evidence="1 2">DSM 41654</strain>
    </source>
</reference>
<keyword evidence="2" id="KW-1185">Reference proteome</keyword>
<evidence type="ECO:0000313" key="1">
    <source>
        <dbReference type="EMBL" id="MBB4927234.1"/>
    </source>
</evidence>
<protein>
    <submittedName>
        <fullName evidence="1">Uncharacterized protein</fullName>
    </submittedName>
</protein>
<accession>A0A7W7R8E7</accession>
<gene>
    <name evidence="1" type="ORF">FHR34_006227</name>
</gene>
<name>A0A7W7R8E7_KITKI</name>
<dbReference type="RefSeq" id="WP_184941315.1">
    <property type="nucleotide sequence ID" value="NZ_JACHJV010000001.1"/>
</dbReference>
<dbReference type="Proteomes" id="UP000540506">
    <property type="component" value="Unassembled WGS sequence"/>
</dbReference>
<sequence length="273" mass="29514">MSWSHPVLAELPGVWRRTYVREADGSTDRDSAVTWIQGPSLFGDLRQPPGLDQVVGRAALADLDRAQLLALCEQKAFAGTLEQQGEAFGWVRRIDLHPRAALPDAGTLHREGEVLVEQGLHEDYLEHWEDVEQVGGEVAAALLADPAAGCAGLLVRAGSWFGYARDRSEPLPSSPVPLAELVRGCGSRAEAAALLDCEVSIGRVRGERWEILRSTLPQRVGALLRPELSRSGDGLRIRDTDPQGHEHTRAWELTQAEGAVRLPAGSCGGSADD</sequence>